<organism evidence="2 3">
    <name type="scientific">Hyella patelloides LEGE 07179</name>
    <dbReference type="NCBI Taxonomy" id="945734"/>
    <lineage>
        <taxon>Bacteria</taxon>
        <taxon>Bacillati</taxon>
        <taxon>Cyanobacteriota</taxon>
        <taxon>Cyanophyceae</taxon>
        <taxon>Pleurocapsales</taxon>
        <taxon>Hyellaceae</taxon>
        <taxon>Hyella</taxon>
    </lineage>
</organism>
<gene>
    <name evidence="2" type="ORF">H1P_210029</name>
</gene>
<keyword evidence="3" id="KW-1185">Reference proteome</keyword>
<feature type="coiled-coil region" evidence="1">
    <location>
        <begin position="243"/>
        <end position="277"/>
    </location>
</feature>
<name>A0A563VQA3_9CYAN</name>
<feature type="coiled-coil region" evidence="1">
    <location>
        <begin position="449"/>
        <end position="546"/>
    </location>
</feature>
<keyword evidence="1" id="KW-0175">Coiled coil</keyword>
<accession>A0A563VQA3</accession>
<proteinExistence type="predicted"/>
<feature type="coiled-coil region" evidence="1">
    <location>
        <begin position="107"/>
        <end position="182"/>
    </location>
</feature>
<dbReference type="EMBL" id="CAACVJ010000124">
    <property type="protein sequence ID" value="VEP13648.1"/>
    <property type="molecule type" value="Genomic_DNA"/>
</dbReference>
<evidence type="ECO:0000256" key="1">
    <source>
        <dbReference type="SAM" id="Coils"/>
    </source>
</evidence>
<reference evidence="2 3" key="1">
    <citation type="submission" date="2019-01" db="EMBL/GenBank/DDBJ databases">
        <authorList>
            <person name="Brito A."/>
        </authorList>
    </citation>
    <scope>NUCLEOTIDE SEQUENCE [LARGE SCALE GENOMIC DNA]</scope>
    <source>
        <strain evidence="2">1</strain>
    </source>
</reference>
<sequence length="574" mass="66123">MAEIQKQSKGFMGGFETKLKLLACQGNDRSWNVVPGNESITIEDTGNLGDGALVMVNLSSNNQIQGTLEPASTRIIGILQSFSRLLEKSKSQEEEIETWKESLTIQSEQLSSRELEMETRLEQLERMEEEFNQFEAQRQEISAAREEAELLRKELTLKSQKLAQEREQLQQEQQRLEQNFQEGKFLDEKQAAEIQSLLDSLSSEIDFTGSWGEHLHSCLSAIDQQQELFTKHWQKLEQNQKIIEQDRQKYLQSQSALNNAQQELDTLVTSIDGAKQQLQKKQQSLLSKQEIIAILVEQEKLQAEIQDSLDFAGIESSGMALDQKIDIQALENMPLSELEKIVTNLEKDFQKIAQFVQDQEEELSWQCQAVAELEQKIQEASEFDRLALDHELAEEKEAKKMLDETLVGQRRSLKERHERFLQHSRILKRRQGVFDLDAELQTVDLEPIKNTLQQQQKNLLQQKELLESEVASIQENITTLKTDLEQKTTKEETLNRSIQEQVDVLEKQNLTITKMQAELDFYQENLQSLQDGLNQIREQLETISSSITDEDQTGQSPSEVLTEIDRMIKDLVST</sequence>
<protein>
    <submittedName>
        <fullName evidence="2">Uncharacterized protein</fullName>
    </submittedName>
</protein>
<evidence type="ECO:0000313" key="3">
    <source>
        <dbReference type="Proteomes" id="UP000320055"/>
    </source>
</evidence>
<evidence type="ECO:0000313" key="2">
    <source>
        <dbReference type="EMBL" id="VEP13648.1"/>
    </source>
</evidence>
<dbReference type="AlphaFoldDB" id="A0A563VQA3"/>
<dbReference type="Proteomes" id="UP000320055">
    <property type="component" value="Unassembled WGS sequence"/>
</dbReference>
<dbReference type="InterPro" id="IPR047813">
    <property type="entry name" value="HmpF"/>
</dbReference>
<dbReference type="NCBIfam" id="NF038350">
    <property type="entry name" value="taxis_HmpF"/>
    <property type="match status" value="1"/>
</dbReference>